<dbReference type="GO" id="GO:0016990">
    <property type="term" value="F:arginine deiminase activity"/>
    <property type="evidence" value="ECO:0007669"/>
    <property type="project" value="UniProtKB-EC"/>
</dbReference>
<dbReference type="GO" id="GO:0019546">
    <property type="term" value="P:L-arginine deiminase pathway"/>
    <property type="evidence" value="ECO:0007669"/>
    <property type="project" value="TreeGrafter"/>
</dbReference>
<dbReference type="EMBL" id="NSIT01000054">
    <property type="protein sequence ID" value="PJE79671.1"/>
    <property type="molecule type" value="Genomic_DNA"/>
</dbReference>
<keyword evidence="1 2" id="KW-0378">Hydrolase</keyword>
<dbReference type="SUPFAM" id="SSF55909">
    <property type="entry name" value="Pentein"/>
    <property type="match status" value="1"/>
</dbReference>
<evidence type="ECO:0000313" key="2">
    <source>
        <dbReference type="EMBL" id="PJE79671.1"/>
    </source>
</evidence>
<dbReference type="EC" id="3.5.3.6" evidence="2"/>
<dbReference type="InterPro" id="IPR003876">
    <property type="entry name" value="Arg_deiminase"/>
</dbReference>
<dbReference type="NCBIfam" id="NF002381">
    <property type="entry name" value="PRK01388.1"/>
    <property type="match status" value="1"/>
</dbReference>
<dbReference type="PANTHER" id="PTHR47271:SF2">
    <property type="entry name" value="ARGININE DEIMINASE"/>
    <property type="match status" value="1"/>
</dbReference>
<dbReference type="HAMAP" id="MF_00242">
    <property type="entry name" value="Arg_deiminase"/>
    <property type="match status" value="1"/>
</dbReference>
<proteinExistence type="inferred from homology"/>
<reference evidence="2" key="1">
    <citation type="journal article" date="2017" name="Appl. Environ. Microbiol.">
        <title>Molecular characterization of an Endozoicomonas-like organism causing infection in king scallop Pecten maximus L.</title>
        <authorList>
            <person name="Cano I."/>
            <person name="van Aerle R."/>
            <person name="Ross S."/>
            <person name="Verner-Jeffreys D.W."/>
            <person name="Paley R.K."/>
            <person name="Rimmer G."/>
            <person name="Ryder D."/>
            <person name="Hooper P."/>
            <person name="Stone D."/>
            <person name="Feist S.W."/>
        </authorList>
    </citation>
    <scope>NUCLEOTIDE SEQUENCE</scope>
</reference>
<dbReference type="NCBIfam" id="TIGR01078">
    <property type="entry name" value="arcA"/>
    <property type="match status" value="1"/>
</dbReference>
<dbReference type="Pfam" id="PF02274">
    <property type="entry name" value="ADI"/>
    <property type="match status" value="1"/>
</dbReference>
<dbReference type="PANTHER" id="PTHR47271">
    <property type="entry name" value="ARGININE DEIMINASE"/>
    <property type="match status" value="1"/>
</dbReference>
<evidence type="ECO:0000256" key="1">
    <source>
        <dbReference type="ARBA" id="ARBA00022801"/>
    </source>
</evidence>
<dbReference type="AlphaFoldDB" id="A0A2H9T8U8"/>
<comment type="caution">
    <text evidence="2">The sequence shown here is derived from an EMBL/GenBank/DDBJ whole genome shotgun (WGS) entry which is preliminary data.</text>
</comment>
<accession>A0A2H9T8U8</accession>
<protein>
    <submittedName>
        <fullName evidence="2">Arginine deiminase</fullName>
        <ecNumber evidence="2">3.5.3.6</ecNumber>
    </submittedName>
</protein>
<dbReference type="PRINTS" id="PR01466">
    <property type="entry name" value="ARGDEIMINASE"/>
</dbReference>
<organism evidence="2">
    <name type="scientific">invertebrate metagenome</name>
    <dbReference type="NCBI Taxonomy" id="1711999"/>
    <lineage>
        <taxon>unclassified sequences</taxon>
        <taxon>metagenomes</taxon>
        <taxon>organismal metagenomes</taxon>
    </lineage>
</organism>
<gene>
    <name evidence="2" type="primary">arcA_1</name>
    <name evidence="2" type="ORF">CI610_01345</name>
</gene>
<dbReference type="PIRSF" id="PIRSF006356">
    <property type="entry name" value="Arg_deiminase"/>
    <property type="match status" value="1"/>
</dbReference>
<sequence length="407" mass="45599">MAQFHVGSEIGQLKKVLVHRPELALRRLTPSNCEDLLFDDVLRVEQAGREHDAFQKVLKDNGVEVFVLHTLLAETLAIPEAKKWLMERQFTIYRYGHTLQQEVLATLNDMGFDDMAFHLIGGMTVSELQKKIPSMALDMMKDTDFVIDPIPNHLFTRDTSCWVYGGVSVNPMAKPARQRETIHLRAIYKFHPTFKDSDFITYYGDNDTNYDHANIEGGDVLVIGKGSVLIGMSERTSPQGVENLAQALFKTGQAKKVIAIQLPKDRSCMHLDTVFTHMTHDCFSYYPGINLDTSPCWELTPGNQEEVVTQQAKGGLFKALAKVLDIDQLRMIPTGGDIFEAEREQWNDANNVLAVSPGKVIGYERNINTIKKMEEAGIEVLSIPGEDLGRGRGGARCMSCPIQRDGI</sequence>
<name>A0A2H9T8U8_9ZZZZ</name>
<dbReference type="Gene3D" id="3.75.10.10">
    <property type="entry name" value="L-arginine/glycine Amidinotransferase, Chain A"/>
    <property type="match status" value="1"/>
</dbReference>
<dbReference type="Gene3D" id="1.10.3930.10">
    <property type="entry name" value="Arginine deiminase"/>
    <property type="match status" value="1"/>
</dbReference>